<evidence type="ECO:0008006" key="3">
    <source>
        <dbReference type="Google" id="ProtNLM"/>
    </source>
</evidence>
<accession>A0ABM9X7H3</accession>
<evidence type="ECO:0000313" key="1">
    <source>
        <dbReference type="EMBL" id="EDQ05393.1"/>
    </source>
</evidence>
<name>A0ABM9X7H3_9RHOB</name>
<dbReference type="NCBIfam" id="TIGR03223">
    <property type="entry name" value="Phn_opern_protn"/>
    <property type="match status" value="1"/>
</dbReference>
<dbReference type="InterPro" id="IPR009389">
    <property type="entry name" value="DUF1045"/>
</dbReference>
<proteinExistence type="predicted"/>
<sequence>MKFDRYAIYYTPQGTLAEAGAAWLGWDVARGQTVAHPNVAGLDVAALTETPRKYGLHATIKPPFVLAEGVTADDLQAAFEALCTQLAPVTLDRLTLTPLGRFLALTSEGDTTALNAMAAEVVRGLDTFRAPPAEADLARRRQASLTPTQEANLIQWGYPYVMDAFRFHITLTSKLPKADLPQITAALTPYITPHLPQPFTLDSLTLVGQAKDGMFHEVHRATLSG</sequence>
<gene>
    <name evidence="1" type="ORF">OIHEL45_01245</name>
</gene>
<dbReference type="Proteomes" id="UP000003257">
    <property type="component" value="Unassembled WGS sequence"/>
</dbReference>
<reference evidence="1 2" key="1">
    <citation type="submission" date="2007-11" db="EMBL/GenBank/DDBJ databases">
        <authorList>
            <person name="Wagner-Dobler I."/>
            <person name="Ferriera S."/>
            <person name="Johnson J."/>
            <person name="Kravitz S."/>
            <person name="Beeson K."/>
            <person name="Sutton G."/>
            <person name="Rogers Y.-H."/>
            <person name="Friedman R."/>
            <person name="Frazier M."/>
            <person name="Venter J.C."/>
        </authorList>
    </citation>
    <scope>NUCLEOTIDE SEQUENCE [LARGE SCALE GENOMIC DNA]</scope>
    <source>
        <strain evidence="1 2">HEL-45</strain>
    </source>
</reference>
<dbReference type="Pfam" id="PF06299">
    <property type="entry name" value="DUF1045"/>
    <property type="match status" value="1"/>
</dbReference>
<evidence type="ECO:0000313" key="2">
    <source>
        <dbReference type="Proteomes" id="UP000003257"/>
    </source>
</evidence>
<dbReference type="PIRSF" id="PIRSF033328">
    <property type="entry name" value="Phest_Mll4975"/>
    <property type="match status" value="1"/>
</dbReference>
<dbReference type="EMBL" id="ABID01000001">
    <property type="protein sequence ID" value="EDQ05393.1"/>
    <property type="molecule type" value="Genomic_DNA"/>
</dbReference>
<organism evidence="1 2">
    <name type="scientific">Sulfitobacter indolifex HEL-45</name>
    <dbReference type="NCBI Taxonomy" id="391624"/>
    <lineage>
        <taxon>Bacteria</taxon>
        <taxon>Pseudomonadati</taxon>
        <taxon>Pseudomonadota</taxon>
        <taxon>Alphaproteobacteria</taxon>
        <taxon>Rhodobacterales</taxon>
        <taxon>Roseobacteraceae</taxon>
        <taxon>Sulfitobacter</taxon>
    </lineage>
</organism>
<dbReference type="Gene3D" id="3.90.1140.10">
    <property type="entry name" value="Cyclic phosphodiesterase"/>
    <property type="match status" value="1"/>
</dbReference>
<protein>
    <recommendedName>
        <fullName evidence="3">Phosphonate metabolism protein</fullName>
    </recommendedName>
</protein>
<comment type="caution">
    <text evidence="1">The sequence shown here is derived from an EMBL/GenBank/DDBJ whole genome shotgun (WGS) entry which is preliminary data.</text>
</comment>
<keyword evidence="2" id="KW-1185">Reference proteome</keyword>
<dbReference type="RefSeq" id="WP_007117463.1">
    <property type="nucleotide sequence ID" value="NZ_ABID01000001.1"/>
</dbReference>